<dbReference type="RefSeq" id="WP_267304175.1">
    <property type="nucleotide sequence ID" value="NZ_JAOQJX010000015.1"/>
</dbReference>
<gene>
    <name evidence="1" type="ORF">OCV51_10465</name>
</gene>
<evidence type="ECO:0000313" key="2">
    <source>
        <dbReference type="Proteomes" id="UP001652394"/>
    </source>
</evidence>
<keyword evidence="2" id="KW-1185">Reference proteome</keyword>
<accession>A0ABT2TCR7</accession>
<sequence>MIAIKARYLKHGEPIGKDYVFACNFLPKLGDIVKAGHAKAVVTEVDTSDGAIYKYDGELRVAEEMEE</sequence>
<organism evidence="1 2">
    <name type="scientific">Faecalicatena acetigenes</name>
    <dbReference type="NCBI Taxonomy" id="2981790"/>
    <lineage>
        <taxon>Bacteria</taxon>
        <taxon>Bacillati</taxon>
        <taxon>Bacillota</taxon>
        <taxon>Clostridia</taxon>
        <taxon>Lachnospirales</taxon>
        <taxon>Lachnospiraceae</taxon>
        <taxon>Faecalicatena</taxon>
    </lineage>
</organism>
<evidence type="ECO:0000313" key="1">
    <source>
        <dbReference type="EMBL" id="MCU6748069.1"/>
    </source>
</evidence>
<protein>
    <submittedName>
        <fullName evidence="1">Uncharacterized protein</fullName>
    </submittedName>
</protein>
<name>A0ABT2TCR7_9FIRM</name>
<proteinExistence type="predicted"/>
<comment type="caution">
    <text evidence="1">The sequence shown here is derived from an EMBL/GenBank/DDBJ whole genome shotgun (WGS) entry which is preliminary data.</text>
</comment>
<reference evidence="1 2" key="1">
    <citation type="journal article" date="2021" name="ISME Commun">
        <title>Automated analysis of genomic sequences facilitates high-throughput and comprehensive description of bacteria.</title>
        <authorList>
            <person name="Hitch T.C.A."/>
        </authorList>
    </citation>
    <scope>NUCLEOTIDE SEQUENCE [LARGE SCALE GENOMIC DNA]</scope>
    <source>
        <strain evidence="1 2">H2_18</strain>
    </source>
</reference>
<dbReference type="EMBL" id="JAOQJX010000015">
    <property type="protein sequence ID" value="MCU6748069.1"/>
    <property type="molecule type" value="Genomic_DNA"/>
</dbReference>
<dbReference type="Proteomes" id="UP001652394">
    <property type="component" value="Unassembled WGS sequence"/>
</dbReference>